<feature type="region of interest" description="Disordered" evidence="1">
    <location>
        <begin position="542"/>
        <end position="634"/>
    </location>
</feature>
<keyword evidence="2" id="KW-1133">Transmembrane helix</keyword>
<evidence type="ECO:0000313" key="4">
    <source>
        <dbReference type="Proteomes" id="UP000320475"/>
    </source>
</evidence>
<dbReference type="AlphaFoldDB" id="A0A507D4C3"/>
<comment type="caution">
    <text evidence="3">The sequence shown here is derived from an EMBL/GenBank/DDBJ whole genome shotgun (WGS) entry which is preliminary data.</text>
</comment>
<accession>A0A507D4C3</accession>
<feature type="region of interest" description="Disordered" evidence="1">
    <location>
        <begin position="62"/>
        <end position="82"/>
    </location>
</feature>
<name>A0A507D4C3_9FUNG</name>
<feature type="compositionally biased region" description="Basic and acidic residues" evidence="1">
    <location>
        <begin position="553"/>
        <end position="572"/>
    </location>
</feature>
<gene>
    <name evidence="3" type="ORF">SeLEV6574_g03287</name>
</gene>
<keyword evidence="2" id="KW-0472">Membrane</keyword>
<keyword evidence="2" id="KW-0812">Transmembrane</keyword>
<feature type="compositionally biased region" description="Polar residues" evidence="1">
    <location>
        <begin position="64"/>
        <end position="74"/>
    </location>
</feature>
<evidence type="ECO:0000313" key="3">
    <source>
        <dbReference type="EMBL" id="TPX46323.1"/>
    </source>
</evidence>
<organism evidence="3 4">
    <name type="scientific">Synchytrium endobioticum</name>
    <dbReference type="NCBI Taxonomy" id="286115"/>
    <lineage>
        <taxon>Eukaryota</taxon>
        <taxon>Fungi</taxon>
        <taxon>Fungi incertae sedis</taxon>
        <taxon>Chytridiomycota</taxon>
        <taxon>Chytridiomycota incertae sedis</taxon>
        <taxon>Chytridiomycetes</taxon>
        <taxon>Synchytriales</taxon>
        <taxon>Synchytriaceae</taxon>
        <taxon>Synchytrium</taxon>
    </lineage>
</organism>
<reference evidence="3 4" key="1">
    <citation type="journal article" date="2019" name="Sci. Rep.">
        <title>Comparative genomics of chytrid fungi reveal insights into the obligate biotrophic and pathogenic lifestyle of Synchytrium endobioticum.</title>
        <authorList>
            <person name="van de Vossenberg B.T.L.H."/>
            <person name="Warris S."/>
            <person name="Nguyen H.D.T."/>
            <person name="van Gent-Pelzer M.P.E."/>
            <person name="Joly D.L."/>
            <person name="van de Geest H.C."/>
            <person name="Bonants P.J.M."/>
            <person name="Smith D.S."/>
            <person name="Levesque C.A."/>
            <person name="van der Lee T.A.J."/>
        </authorList>
    </citation>
    <scope>NUCLEOTIDE SEQUENCE [LARGE SCALE GENOMIC DNA]</scope>
    <source>
        <strain evidence="3 4">LEV6574</strain>
    </source>
</reference>
<evidence type="ECO:0000256" key="2">
    <source>
        <dbReference type="SAM" id="Phobius"/>
    </source>
</evidence>
<proteinExistence type="predicted"/>
<sequence length="634" mass="70086">MICPGVLCHDETSKNLAGPHSNARLILSQPKKADMRKTNTILLCSLVLSLACIPASLAADNGDPRTQTGMTDSNGPAAPAPATNALAESKANRLPIVLPRKLGKPTAVVSIAVLITGLAIAIGVVGHTLLPLIAGIVLLPLLGVALMRRRTSPNRKMDYAITTQKIDSVTSSINKISTTSQQSTLRTAGVMVKAVNINLVICLAALIISIDTASVWDGHDIVEVTGKMMNQASSVVSYRREALAKLSFGRWPADVETYIVSQIAEAVANSVPSLPPFQDQQLFQEPNQSMPRPQLEFTRAYHSLAFEKLKTLFLKIQLCMTQQQNLEILQTGLDCAATFLLMHQNLERKWRERLFKLCSDNGHDRRIIQCWRELELPEYDWDPVHNNLLRNLQNRLAQGQSSIYNDINTEGMLESFWMRILNAVRYQMQIIGQGLPLDLQTALDPTSHVAWLIAQIRSDSRPFAFTEKQLLEEPNASMPQDRLDELAPVDSMQSPPEDQNYAYNYEPIFDHGPGYGLEASTSQPRPQPVLIDFLGVEDTTREATPELAPRWGHSHDDRDPHTGNRFGNEQHRPPSGHVGFVGGSSMHPGPSTDNIWRPCDSSLHGHQSTSNIGVADSPPPYTRFKMSGEYLDPT</sequence>
<feature type="transmembrane region" description="Helical" evidence="2">
    <location>
        <begin position="190"/>
        <end position="210"/>
    </location>
</feature>
<feature type="transmembrane region" description="Helical" evidence="2">
    <location>
        <begin position="102"/>
        <end position="122"/>
    </location>
</feature>
<dbReference type="EMBL" id="QEAM01000107">
    <property type="protein sequence ID" value="TPX46323.1"/>
    <property type="molecule type" value="Genomic_DNA"/>
</dbReference>
<protein>
    <submittedName>
        <fullName evidence="3">Uncharacterized protein</fullName>
    </submittedName>
</protein>
<dbReference type="Proteomes" id="UP000320475">
    <property type="component" value="Unassembled WGS sequence"/>
</dbReference>
<evidence type="ECO:0000256" key="1">
    <source>
        <dbReference type="SAM" id="MobiDB-lite"/>
    </source>
</evidence>
<dbReference type="VEuPathDB" id="FungiDB:SeMB42_g06844"/>
<feature type="transmembrane region" description="Helical" evidence="2">
    <location>
        <begin position="128"/>
        <end position="147"/>
    </location>
</feature>